<evidence type="ECO:0000256" key="5">
    <source>
        <dbReference type="ARBA" id="ARBA00023237"/>
    </source>
</evidence>
<feature type="chain" id="PRO_5003216307" evidence="8">
    <location>
        <begin position="19"/>
        <end position="124"/>
    </location>
</feature>
<evidence type="ECO:0000313" key="10">
    <source>
        <dbReference type="Proteomes" id="UP000009101"/>
    </source>
</evidence>
<evidence type="ECO:0000256" key="6">
    <source>
        <dbReference type="ARBA" id="ARBA00023288"/>
    </source>
</evidence>
<accession>E6YIT6</accession>
<dbReference type="PROSITE" id="PS51257">
    <property type="entry name" value="PROKAR_LIPOPROTEIN"/>
    <property type="match status" value="1"/>
</dbReference>
<keyword evidence="10" id="KW-1185">Reference proteome</keyword>
<gene>
    <name evidence="9" type="primary">omp</name>
    <name evidence="9" type="ordered locus">BARCL_1093</name>
</gene>
<evidence type="ECO:0000256" key="4">
    <source>
        <dbReference type="ARBA" id="ARBA00023139"/>
    </source>
</evidence>
<dbReference type="Pfam" id="PF26368">
    <property type="entry name" value="OMP10"/>
    <property type="match status" value="1"/>
</dbReference>
<keyword evidence="3" id="KW-0472">Membrane</keyword>
<dbReference type="EMBL" id="FN645454">
    <property type="protein sequence ID" value="CBI76774.1"/>
    <property type="molecule type" value="Genomic_DNA"/>
</dbReference>
<dbReference type="Proteomes" id="UP000009101">
    <property type="component" value="Chromosome"/>
</dbReference>
<dbReference type="HOGENOM" id="CLU_136213_1_0_5"/>
<keyword evidence="6 9" id="KW-0449">Lipoprotein</keyword>
<dbReference type="InterPro" id="IPR049857">
    <property type="entry name" value="Omp10-like"/>
</dbReference>
<evidence type="ECO:0000256" key="2">
    <source>
        <dbReference type="ARBA" id="ARBA00022729"/>
    </source>
</evidence>
<dbReference type="RefSeq" id="WP_013545402.1">
    <property type="nucleotide sequence ID" value="NC_014932.1"/>
</dbReference>
<evidence type="ECO:0000256" key="7">
    <source>
        <dbReference type="ARBA" id="ARBA00044505"/>
    </source>
</evidence>
<protein>
    <submittedName>
        <fullName evidence="9">Outer membrane lipoprotein omp10 (Minor outer membrane protein omp10) (10 kDa OMP)</fullName>
    </submittedName>
</protein>
<evidence type="ECO:0000313" key="9">
    <source>
        <dbReference type="EMBL" id="CBI76774.1"/>
    </source>
</evidence>
<dbReference type="eggNOG" id="ENOG5032VTZ">
    <property type="taxonomic scope" value="Bacteria"/>
</dbReference>
<dbReference type="AlphaFoldDB" id="E6YIT6"/>
<comment type="similarity">
    <text evidence="7">Belongs to the rhizobiaceae omp10 lipoprotein family.</text>
</comment>
<comment type="subcellular location">
    <subcellularLocation>
        <location evidence="1">Cell outer membrane</location>
        <topology evidence="1">Lipid-anchor</topology>
    </subcellularLocation>
</comment>
<sequence length="124" mass="13955">MKHICCILYLTITALTLAACNLSGNQGKYIFVNNIPTRIDGEWIDTNGIISSFHDGIFETRAADTKEKLSEGTYHYINTHYVEIEIHSLLRGTISRASCIISHDTMRLLCTSDTGSQFLLKRKT</sequence>
<feature type="signal peptide" evidence="8">
    <location>
        <begin position="1"/>
        <end position="18"/>
    </location>
</feature>
<evidence type="ECO:0000256" key="3">
    <source>
        <dbReference type="ARBA" id="ARBA00023136"/>
    </source>
</evidence>
<keyword evidence="4" id="KW-0564">Palmitate</keyword>
<keyword evidence="2 8" id="KW-0732">Signal</keyword>
<keyword evidence="5" id="KW-0998">Cell outer membrane</keyword>
<name>E6YIT6_BARC7</name>
<dbReference type="KEGG" id="bcd:BARCL_1093"/>
<proteinExistence type="inferred from homology"/>
<organism evidence="9 10">
    <name type="scientific">Bartonella clarridgeiae (strain CCUG 45776 / CIP 104772 / 73)</name>
    <dbReference type="NCBI Taxonomy" id="696125"/>
    <lineage>
        <taxon>Bacteria</taxon>
        <taxon>Pseudomonadati</taxon>
        <taxon>Pseudomonadota</taxon>
        <taxon>Alphaproteobacteria</taxon>
        <taxon>Hyphomicrobiales</taxon>
        <taxon>Bartonellaceae</taxon>
        <taxon>Bartonella</taxon>
    </lineage>
</organism>
<evidence type="ECO:0000256" key="8">
    <source>
        <dbReference type="SAM" id="SignalP"/>
    </source>
</evidence>
<dbReference type="OrthoDB" id="7889062at2"/>
<reference evidence="9 10" key="2">
    <citation type="journal article" date="2011" name="PLoS Genet.">
        <title>Parallel evolution of a type IV secretion system in radiating lineages of the host-restricted bacterial pathogen Bartonella.</title>
        <authorList>
            <person name="Engel P."/>
            <person name="Salzburger W."/>
            <person name="Liesch M."/>
            <person name="Chang C.C."/>
            <person name="Maruyama S."/>
            <person name="Lanz C."/>
            <person name="Calteau A."/>
            <person name="Lajus A."/>
            <person name="Medigue C."/>
            <person name="Schuster S.C."/>
            <person name="Dehio C."/>
        </authorList>
    </citation>
    <scope>NUCLEOTIDE SEQUENCE [LARGE SCALE GENOMIC DNA]</scope>
    <source>
        <strain evidence="10">CIP 104772 / 73</strain>
    </source>
</reference>
<evidence type="ECO:0000256" key="1">
    <source>
        <dbReference type="ARBA" id="ARBA00004459"/>
    </source>
</evidence>
<reference evidence="10" key="1">
    <citation type="submission" date="2009-11" db="EMBL/GenBank/DDBJ databases">
        <title>Genome sequencing of Bartonella species and comparative genomics.</title>
        <authorList>
            <person name="Engel P."/>
            <person name="Salzburger W."/>
            <person name="Marius L."/>
            <person name="Chao-Chin C."/>
            <person name="Soichi M."/>
            <person name="Christa L."/>
            <person name="Alexandra C."/>
            <person name="Aurelie L."/>
            <person name="Claudine M."/>
            <person name="Stephan S.C."/>
            <person name="Christoph D."/>
        </authorList>
    </citation>
    <scope>NUCLEOTIDE SEQUENCE [LARGE SCALE GENOMIC DNA]</scope>
    <source>
        <strain evidence="10">CIP 104772 / 73</strain>
    </source>
</reference>